<feature type="compositionally biased region" description="Polar residues" evidence="1">
    <location>
        <begin position="56"/>
        <end position="78"/>
    </location>
</feature>
<dbReference type="PANTHER" id="PTHR16502:SF0">
    <property type="entry name" value="KERATINOCYTE-ASSOCIATED TRANSMEMBRANE PROTEIN 2"/>
    <property type="match status" value="1"/>
</dbReference>
<keyword evidence="2" id="KW-1133">Transmembrane helix</keyword>
<evidence type="ECO:0000256" key="1">
    <source>
        <dbReference type="SAM" id="MobiDB-lite"/>
    </source>
</evidence>
<dbReference type="GeneID" id="110084327"/>
<feature type="compositionally biased region" description="Polar residues" evidence="1">
    <location>
        <begin position="101"/>
        <end position="129"/>
    </location>
</feature>
<dbReference type="InterPro" id="IPR037645">
    <property type="entry name" value="KCT2"/>
</dbReference>
<name>A0A6J0UM93_9SAUR</name>
<dbReference type="KEGG" id="pvt:110084327"/>
<evidence type="ECO:0000256" key="3">
    <source>
        <dbReference type="SAM" id="SignalP"/>
    </source>
</evidence>
<dbReference type="AlphaFoldDB" id="A0A6J0UM93"/>
<dbReference type="RefSeq" id="XP_020659219.2">
    <property type="nucleotide sequence ID" value="XM_020803560.2"/>
</dbReference>
<feature type="chain" id="PRO_5045585740" evidence="3">
    <location>
        <begin position="23"/>
        <end position="292"/>
    </location>
</feature>
<organism evidence="4 5">
    <name type="scientific">Pogona vitticeps</name>
    <name type="common">central bearded dragon</name>
    <dbReference type="NCBI Taxonomy" id="103695"/>
    <lineage>
        <taxon>Eukaryota</taxon>
        <taxon>Metazoa</taxon>
        <taxon>Chordata</taxon>
        <taxon>Craniata</taxon>
        <taxon>Vertebrata</taxon>
        <taxon>Euteleostomi</taxon>
        <taxon>Lepidosauria</taxon>
        <taxon>Squamata</taxon>
        <taxon>Bifurcata</taxon>
        <taxon>Unidentata</taxon>
        <taxon>Episquamata</taxon>
        <taxon>Toxicofera</taxon>
        <taxon>Iguania</taxon>
        <taxon>Acrodonta</taxon>
        <taxon>Agamidae</taxon>
        <taxon>Amphibolurinae</taxon>
        <taxon>Pogona</taxon>
    </lineage>
</organism>
<reference evidence="5" key="1">
    <citation type="submission" date="2025-08" db="UniProtKB">
        <authorList>
            <consortium name="RefSeq"/>
        </authorList>
    </citation>
    <scope>IDENTIFICATION</scope>
</reference>
<evidence type="ECO:0000256" key="2">
    <source>
        <dbReference type="SAM" id="Phobius"/>
    </source>
</evidence>
<proteinExistence type="predicted"/>
<feature type="compositionally biased region" description="Basic and acidic residues" evidence="1">
    <location>
        <begin position="173"/>
        <end position="189"/>
    </location>
</feature>
<feature type="transmembrane region" description="Helical" evidence="2">
    <location>
        <begin position="240"/>
        <end position="258"/>
    </location>
</feature>
<gene>
    <name evidence="5" type="primary">TGOLN2</name>
</gene>
<keyword evidence="3" id="KW-0732">Signal</keyword>
<feature type="compositionally biased region" description="Low complexity" evidence="1">
    <location>
        <begin position="88"/>
        <end position="100"/>
    </location>
</feature>
<dbReference type="OrthoDB" id="5846619at2759"/>
<evidence type="ECO:0000313" key="4">
    <source>
        <dbReference type="Proteomes" id="UP001652642"/>
    </source>
</evidence>
<keyword evidence="2" id="KW-0812">Transmembrane</keyword>
<feature type="signal peptide" evidence="3">
    <location>
        <begin position="1"/>
        <end position="22"/>
    </location>
</feature>
<dbReference type="InParanoid" id="A0A6J0UM93"/>
<dbReference type="Pfam" id="PF17818">
    <property type="entry name" value="KCT2"/>
    <property type="match status" value="1"/>
</dbReference>
<evidence type="ECO:0000313" key="5">
    <source>
        <dbReference type="RefSeq" id="XP_020659219.2"/>
    </source>
</evidence>
<feature type="compositionally biased region" description="Acidic residues" evidence="1">
    <location>
        <begin position="190"/>
        <end position="199"/>
    </location>
</feature>
<keyword evidence="4" id="KW-1185">Reference proteome</keyword>
<sequence length="292" mass="31531">MAAVAAFCFLFFFELASFGVSATNKTDVSPLSSQIASAHEPVQTAKVKPHTKSGELPSSETSDMTTKSSTIQSAQNFSEPHLKTIPLNSHNNSQNSSNPSVLKSHSPRPSQSTSTKPPSHQSVASVPKSSSHDSEPDVSENSEVSTSVPETFPVHASVLKPTSQPLVPETTEETDKSDLHHDSFPKGDNLDDDEEEEDGDGKMEDEAGKGAADVSQAENDNVKNLPPGPAPKNESENSHFFAYLVTTAIVVAALYIAYHNKRKIIAFALEGKKSKVTRRPKSSDYQRLDQKI</sequence>
<protein>
    <submittedName>
        <fullName evidence="5">Trans-Golgi network integral membrane protein 2</fullName>
    </submittedName>
</protein>
<feature type="compositionally biased region" description="Polar residues" evidence="1">
    <location>
        <begin position="139"/>
        <end position="149"/>
    </location>
</feature>
<dbReference type="Proteomes" id="UP001652642">
    <property type="component" value="Chromosome 8"/>
</dbReference>
<keyword evidence="2" id="KW-0472">Membrane</keyword>
<feature type="region of interest" description="Disordered" evidence="1">
    <location>
        <begin position="38"/>
        <end position="234"/>
    </location>
</feature>
<dbReference type="CTD" id="10618"/>
<accession>A0A6J0UM93</accession>
<dbReference type="PANTHER" id="PTHR16502">
    <property type="entry name" value="KERATINOCYTE-ASSOCIATED TRANSMEMBRANE PROTEIN 2"/>
    <property type="match status" value="1"/>
</dbReference>